<sequence>MTATALQLQTVYPFARITNKSPCVKEYGLQDGRAQKVGDKQATIYDATVKVEHLTFDALARALTGLTQHDCLSYATPQHEAARLVVNRERERYTAGLDENGLPVVARTKAFFSFRAGLGIWALDFDDLTDEQEAYRRYAVCEQVMPELAGAEKIFYPSGSTYLYNGESGECLRGCTGLRVLVGVDDATRIPELHDYLLAELHQNNHGWAIASANGSVLARAPLDSSTPENRLDYIAGASLLPPLVQRRPAPTVAPGVPLCTARVLGPTPQPDVYRKMRKDAEARTKEASGLMGEARRKKAVAISQRAEQIARARGTNSAAETARVRREVTRIFETCTLTRDFVLHLSATKTISIGEILSDPENWSNIRVCDPFEPEYRDWSLCAELYVDEDEMSGRPVVTVCSFAHGANITYRLLWTFRDPGAPKAKVYWSEHDAGRAYDEAADAMLDYFADHELYRGGEQIFFHGEKISTESLLHRVLPQATELWAFYRPKNAEEGEYDEKRCPLTVLRAAALADTLLPRLPQVIADTQRPLLKNGHLCNTPGVYNGVRLHAPVLSALPREEDVTLDAARTAYAALAHNFASFTFEQLEGQAIAVAMAMTALLGASIGPRPAVQAVGHNSQAGKTTVLKIASMLGGAPADLISLSEKDDKSLLDKMSVVMPKLAGSLVFDNVRQGATISSDVIAQLITEGKLTGRQSGTGKFFTAGIPGFVGFSGKNYSMAEDLHSRVIPLQLGDPPADRKPLSEDWFTTLGSPADLWNLCVLVAYGCKTTAPREWAFCRFDLWSQVVRGTLYDVTGLDVWRATELHAEAAIDSEEANLLAALHAAYGADPFTVPEAWQLASQPKMANQFAQHATQRPVRDSDPLRAALRVFTSSNGLAYRLRGIVGQQHGPYKLQAKTAGARRKLYSVEFCEDEE</sequence>
<dbReference type="Proteomes" id="UP000515295">
    <property type="component" value="Segment"/>
</dbReference>
<name>A0A7G5B7P6_9CAUD</name>
<evidence type="ECO:0008006" key="3">
    <source>
        <dbReference type="Google" id="ProtNLM"/>
    </source>
</evidence>
<evidence type="ECO:0000313" key="1">
    <source>
        <dbReference type="EMBL" id="QMV32319.1"/>
    </source>
</evidence>
<organism evidence="1 2">
    <name type="scientific">Ralstonia phage Adzire</name>
    <dbReference type="NCBI Taxonomy" id="2759711"/>
    <lineage>
        <taxon>Viruses</taxon>
        <taxon>Duplodnaviria</taxon>
        <taxon>Heunggongvirae</taxon>
        <taxon>Uroviricota</taxon>
        <taxon>Caudoviricetes</taxon>
        <taxon>Bakolyvirus</taxon>
        <taxon>Bakolyvirus simangalove</taxon>
    </lineage>
</organism>
<reference evidence="1 2" key="1">
    <citation type="submission" date="2020-07" db="EMBL/GenBank/DDBJ databases">
        <title>Ralstonia phages.</title>
        <authorList>
            <person name="Trotereau A."/>
            <person name="Boyer C."/>
            <person name="Torres-Barcelo C."/>
        </authorList>
    </citation>
    <scope>NUCLEOTIDE SEQUENCE [LARGE SCALE GENOMIC DNA]</scope>
</reference>
<evidence type="ECO:0000313" key="2">
    <source>
        <dbReference type="Proteomes" id="UP000515295"/>
    </source>
</evidence>
<dbReference type="EMBL" id="MT740725">
    <property type="protein sequence ID" value="QMV32319.1"/>
    <property type="molecule type" value="Genomic_DNA"/>
</dbReference>
<accession>A0A7G5B7P6</accession>
<protein>
    <recommendedName>
        <fullName evidence="3">DUF927 domain-containing protein</fullName>
    </recommendedName>
</protein>
<proteinExistence type="predicted"/>
<gene>
    <name evidence="1" type="ORF">S1_00002</name>
</gene>